<reference evidence="1" key="3">
    <citation type="submission" date="2020-02" db="EMBL/GenBank/DDBJ databases">
        <authorList>
            <person name="Sarangi A.N."/>
            <person name="Ghosh S."/>
            <person name="Mukherjee M."/>
            <person name="Tripathy S."/>
        </authorList>
    </citation>
    <scope>NUCLEOTIDE SEQUENCE</scope>
    <source>
        <strain evidence="1">BDU141951</strain>
    </source>
</reference>
<dbReference type="AlphaFoldDB" id="A0A0C1YH65"/>
<sequence>MGEAKRRKEKLGEDYGKQENILPWVPITKDQSEKFVKWTTQGAWIGIFAMIALWVTVRFIGPGFGWWDVT</sequence>
<comment type="caution">
    <text evidence="1">The sequence shown here is derived from an EMBL/GenBank/DDBJ whole genome shotgun (WGS) entry which is preliminary data.</text>
</comment>
<reference evidence="1" key="1">
    <citation type="submission" date="2014-11" db="EMBL/GenBank/DDBJ databases">
        <authorList>
            <person name="Malar M.C."/>
            <person name="Sen D."/>
            <person name="Tripathy S."/>
        </authorList>
    </citation>
    <scope>NUCLEOTIDE SEQUENCE</scope>
    <source>
        <strain evidence="1">BDU141951</strain>
    </source>
</reference>
<organism evidence="1">
    <name type="scientific">Lyngbya confervoides BDU141951</name>
    <dbReference type="NCBI Taxonomy" id="1574623"/>
    <lineage>
        <taxon>Bacteria</taxon>
        <taxon>Bacillati</taxon>
        <taxon>Cyanobacteriota</taxon>
        <taxon>Cyanophyceae</taxon>
        <taxon>Oscillatoriophycideae</taxon>
        <taxon>Oscillatoriales</taxon>
        <taxon>Microcoleaceae</taxon>
        <taxon>Lyngbya</taxon>
    </lineage>
</organism>
<proteinExistence type="predicted"/>
<gene>
    <name evidence="1" type="ORF">QQ91_013985</name>
</gene>
<dbReference type="InterPro" id="IPR021262">
    <property type="entry name" value="DUF2839"/>
</dbReference>
<name>A0A0C1YH65_9CYAN</name>
<evidence type="ECO:0000313" key="1">
    <source>
        <dbReference type="EMBL" id="NEV68220.1"/>
    </source>
</evidence>
<reference evidence="1" key="2">
    <citation type="journal article" date="2015" name="Genome Announc.">
        <title>Draft Genome Sequence of Filamentous Marine Cyanobacterium Lyngbya confervoides Strain BDU141951.</title>
        <authorList>
            <person name="Chandrababunaidu M.M."/>
            <person name="Sen D."/>
            <person name="Tripathy S."/>
        </authorList>
    </citation>
    <scope>NUCLEOTIDE SEQUENCE</scope>
    <source>
        <strain evidence="1">BDU141951</strain>
    </source>
</reference>
<dbReference type="EMBL" id="JTHE02000003">
    <property type="protein sequence ID" value="NEV68220.1"/>
    <property type="molecule type" value="Genomic_DNA"/>
</dbReference>
<accession>A0A0C1YH65</accession>
<dbReference type="Pfam" id="PF10999">
    <property type="entry name" value="DUF2839"/>
    <property type="match status" value="1"/>
</dbReference>
<protein>
    <submittedName>
        <fullName evidence="1">DUF2839 domain-containing protein</fullName>
    </submittedName>
</protein>